<evidence type="ECO:0000256" key="5">
    <source>
        <dbReference type="ARBA" id="ARBA00022946"/>
    </source>
</evidence>
<evidence type="ECO:0000313" key="9">
    <source>
        <dbReference type="EMBL" id="GGR59508.1"/>
    </source>
</evidence>
<name>A0ABQ2RV23_9DEIO</name>
<keyword evidence="10" id="KW-1185">Reference proteome</keyword>
<feature type="domain" description="FAD-binding PCMH-type" evidence="8">
    <location>
        <begin position="40"/>
        <end position="217"/>
    </location>
</feature>
<dbReference type="Proteomes" id="UP000634308">
    <property type="component" value="Unassembled WGS sequence"/>
</dbReference>
<dbReference type="PANTHER" id="PTHR11748">
    <property type="entry name" value="D-LACTATE DEHYDROGENASE"/>
    <property type="match status" value="1"/>
</dbReference>
<keyword evidence="3" id="KW-0285">Flavoprotein</keyword>
<evidence type="ECO:0000256" key="3">
    <source>
        <dbReference type="ARBA" id="ARBA00022630"/>
    </source>
</evidence>
<dbReference type="InterPro" id="IPR016166">
    <property type="entry name" value="FAD-bd_PCMH"/>
</dbReference>
<dbReference type="PROSITE" id="PS51387">
    <property type="entry name" value="FAD_PCMH"/>
    <property type="match status" value="1"/>
</dbReference>
<dbReference type="RefSeq" id="WP_189064989.1">
    <property type="nucleotide sequence ID" value="NZ_BMQM01000013.1"/>
</dbReference>
<dbReference type="InterPro" id="IPR016169">
    <property type="entry name" value="FAD-bd_PCMH_sub2"/>
</dbReference>
<evidence type="ECO:0000313" key="10">
    <source>
        <dbReference type="Proteomes" id="UP000634308"/>
    </source>
</evidence>
<dbReference type="Pfam" id="PF01565">
    <property type="entry name" value="FAD_binding_4"/>
    <property type="match status" value="1"/>
</dbReference>
<evidence type="ECO:0000256" key="6">
    <source>
        <dbReference type="ARBA" id="ARBA00023002"/>
    </source>
</evidence>
<dbReference type="InterPro" id="IPR036318">
    <property type="entry name" value="FAD-bd_PCMH-like_sf"/>
</dbReference>
<dbReference type="InterPro" id="IPR016164">
    <property type="entry name" value="FAD-linked_Oxase-like_C"/>
</dbReference>
<evidence type="ECO:0000256" key="1">
    <source>
        <dbReference type="ARBA" id="ARBA00001974"/>
    </source>
</evidence>
<evidence type="ECO:0000256" key="2">
    <source>
        <dbReference type="ARBA" id="ARBA00008000"/>
    </source>
</evidence>
<keyword evidence="4" id="KW-0274">FAD</keyword>
<keyword evidence="5" id="KW-0809">Transit peptide</keyword>
<dbReference type="InterPro" id="IPR016171">
    <property type="entry name" value="Vanillyl_alc_oxidase_C-sub2"/>
</dbReference>
<evidence type="ECO:0000256" key="4">
    <source>
        <dbReference type="ARBA" id="ARBA00022827"/>
    </source>
</evidence>
<dbReference type="InterPro" id="IPR006094">
    <property type="entry name" value="Oxid_FAD_bind_N"/>
</dbReference>
<dbReference type="EMBL" id="BMQM01000013">
    <property type="protein sequence ID" value="GGR59508.1"/>
    <property type="molecule type" value="Genomic_DNA"/>
</dbReference>
<dbReference type="PANTHER" id="PTHR11748:SF111">
    <property type="entry name" value="D-LACTATE DEHYDROGENASE, MITOCHONDRIAL-RELATED"/>
    <property type="match status" value="1"/>
</dbReference>
<evidence type="ECO:0000256" key="7">
    <source>
        <dbReference type="ARBA" id="ARBA00038897"/>
    </source>
</evidence>
<dbReference type="InterPro" id="IPR004113">
    <property type="entry name" value="FAD-bd_oxidored_4_C"/>
</dbReference>
<organism evidence="9 10">
    <name type="scientific">Deinococcus seoulensis</name>
    <dbReference type="NCBI Taxonomy" id="1837379"/>
    <lineage>
        <taxon>Bacteria</taxon>
        <taxon>Thermotogati</taxon>
        <taxon>Deinococcota</taxon>
        <taxon>Deinococci</taxon>
        <taxon>Deinococcales</taxon>
        <taxon>Deinococcaceae</taxon>
        <taxon>Deinococcus</taxon>
    </lineage>
</organism>
<dbReference type="SUPFAM" id="SSF55103">
    <property type="entry name" value="FAD-linked oxidases, C-terminal domain"/>
    <property type="match status" value="1"/>
</dbReference>
<comment type="caution">
    <text evidence="9">The sequence shown here is derived from an EMBL/GenBank/DDBJ whole genome shotgun (WGS) entry which is preliminary data.</text>
</comment>
<reference evidence="10" key="1">
    <citation type="journal article" date="2019" name="Int. J. Syst. Evol. Microbiol.">
        <title>The Global Catalogue of Microorganisms (GCM) 10K type strain sequencing project: providing services to taxonomists for standard genome sequencing and annotation.</title>
        <authorList>
            <consortium name="The Broad Institute Genomics Platform"/>
            <consortium name="The Broad Institute Genome Sequencing Center for Infectious Disease"/>
            <person name="Wu L."/>
            <person name="Ma J."/>
        </authorList>
    </citation>
    <scope>NUCLEOTIDE SEQUENCE [LARGE SCALE GENOMIC DNA]</scope>
    <source>
        <strain evidence="10">JCM 31404</strain>
    </source>
</reference>
<gene>
    <name evidence="9" type="ORF">GCM10008959_21520</name>
</gene>
<evidence type="ECO:0000259" key="8">
    <source>
        <dbReference type="PROSITE" id="PS51387"/>
    </source>
</evidence>
<dbReference type="SUPFAM" id="SSF56176">
    <property type="entry name" value="FAD-binding/transporter-associated domain-like"/>
    <property type="match status" value="1"/>
</dbReference>
<dbReference type="Gene3D" id="3.30.70.2740">
    <property type="match status" value="1"/>
</dbReference>
<sequence length="463" mass="48744">MTAPELGEAALAALREAFGESLSTAGAVLDAHGRDESGLEFARPGAVLFARGEEDVVRLLALAREFAFPVVPFAAGSSLEGQLIPPPGALSLDLSGLTGIVEVCPAGFLAVVEPGVTYPQLNRALRPHGLFFPVDPGAEATLGGMASTNASGTAAVRYGTTRENVLALRVALADGRVLSLGSRARKSSAGYDLRHLFLGAEGTLGVITQLTVRLWPLPAHRAALRGAFPDVTAAADAAARVMGAALQPERLELMDAQGLRAVNRHLGRAFPEVPTLWAELTGPSGAALEEALSLCAELFRDAGARDVQVARGAAELEGLWEARHQAFYALRALYPGEVFLSTDLCVPLHELAGVIAFTGAQLQEAGLDASVLGHVGDGNFHVLFHAPAGDTGTWERIGVTYDRMVAETLRVGGTCSGEHGVGLHKRRFLRAQHGEALDLMREIKALLDPLNILNPGKVLPDER</sequence>
<keyword evidence="6" id="KW-0560">Oxidoreductase</keyword>
<comment type="similarity">
    <text evidence="2">Belongs to the FAD-binding oxidoreductase/transferase type 4 family.</text>
</comment>
<accession>A0ABQ2RV23</accession>
<comment type="cofactor">
    <cofactor evidence="1">
        <name>FAD</name>
        <dbReference type="ChEBI" id="CHEBI:57692"/>
    </cofactor>
</comment>
<dbReference type="Gene3D" id="3.30.465.10">
    <property type="match status" value="1"/>
</dbReference>
<proteinExistence type="inferred from homology"/>
<protein>
    <recommendedName>
        <fullName evidence="7">D-lactate dehydrogenase (cytochrome)</fullName>
        <ecNumber evidence="7">1.1.2.4</ecNumber>
    </recommendedName>
</protein>
<dbReference type="EC" id="1.1.2.4" evidence="7"/>
<dbReference type="Gene3D" id="1.10.45.10">
    <property type="entry name" value="Vanillyl-alcohol Oxidase, Chain A, domain 4"/>
    <property type="match status" value="1"/>
</dbReference>
<dbReference type="Pfam" id="PF02913">
    <property type="entry name" value="FAD-oxidase_C"/>
    <property type="match status" value="1"/>
</dbReference>